<keyword evidence="2" id="KW-0574">Periplasm</keyword>
<sequence length="336" mass="36848">MGAGALAAYTAGLPGLAEAQANQAIIGTWGGDYGELLRQMIDTPLMKPQGVEILQDLANADPRKTKLIAERQSRRGAMDVACLSDSDMYLIAQQGVFDEVPLDKVKGASAIIPALRKSYAIPHIYSYRVILYNPNKVPVPPKSYADLFDPKWRGRVGLSDILYLANTESAALAGGGSVSNYEPAQKKLMEWRSLDVKLYPSNEALAAALKAEEVWLTVMWMARGFMWQKAGIPLKHVVPAEGATTIVFEAGVPKNARNKDNAWRYLDAMLDPKAQAGFADRMGYVPTVTTATLPPELAQQLALSDAERARLLTPDFAYVTRSQSQILDFWNKQFKG</sequence>
<protein>
    <submittedName>
        <fullName evidence="3">Extracellular solute-binding protein</fullName>
    </submittedName>
</protein>
<dbReference type="GO" id="GO:0030975">
    <property type="term" value="F:thiamine binding"/>
    <property type="evidence" value="ECO:0007669"/>
    <property type="project" value="TreeGrafter"/>
</dbReference>
<dbReference type="PANTHER" id="PTHR30006:SF2">
    <property type="entry name" value="ABC TRANSPORTER SUBSTRATE-BINDING PROTEIN"/>
    <property type="match status" value="1"/>
</dbReference>
<dbReference type="EMBL" id="CP039690">
    <property type="protein sequence ID" value="QCI69412.1"/>
    <property type="molecule type" value="Genomic_DNA"/>
</dbReference>
<evidence type="ECO:0000256" key="1">
    <source>
        <dbReference type="ARBA" id="ARBA00022729"/>
    </source>
</evidence>
<evidence type="ECO:0000313" key="4">
    <source>
        <dbReference type="Proteomes" id="UP000298781"/>
    </source>
</evidence>
<name>A0A4D7BPD0_9HYPH</name>
<dbReference type="GO" id="GO:0030288">
    <property type="term" value="C:outer membrane-bounded periplasmic space"/>
    <property type="evidence" value="ECO:0007669"/>
    <property type="project" value="TreeGrafter"/>
</dbReference>
<gene>
    <name evidence="3" type="ORF">E8M01_25015</name>
</gene>
<dbReference type="GO" id="GO:0015888">
    <property type="term" value="P:thiamine transport"/>
    <property type="evidence" value="ECO:0007669"/>
    <property type="project" value="TreeGrafter"/>
</dbReference>
<dbReference type="PANTHER" id="PTHR30006">
    <property type="entry name" value="THIAMINE-BINDING PERIPLASMIC PROTEIN-RELATED"/>
    <property type="match status" value="1"/>
</dbReference>
<evidence type="ECO:0000256" key="2">
    <source>
        <dbReference type="ARBA" id="ARBA00022764"/>
    </source>
</evidence>
<dbReference type="KEGG" id="pstg:E8M01_25015"/>
<dbReference type="AlphaFoldDB" id="A0A4D7BPD0"/>
<dbReference type="Pfam" id="PF13416">
    <property type="entry name" value="SBP_bac_8"/>
    <property type="match status" value="1"/>
</dbReference>
<keyword evidence="1" id="KW-0732">Signal</keyword>
<dbReference type="Gene3D" id="3.40.190.10">
    <property type="entry name" value="Periplasmic binding protein-like II"/>
    <property type="match status" value="2"/>
</dbReference>
<dbReference type="SUPFAM" id="SSF53850">
    <property type="entry name" value="Periplasmic binding protein-like II"/>
    <property type="match status" value="1"/>
</dbReference>
<dbReference type="GO" id="GO:0030976">
    <property type="term" value="F:thiamine pyrophosphate binding"/>
    <property type="evidence" value="ECO:0007669"/>
    <property type="project" value="TreeGrafter"/>
</dbReference>
<evidence type="ECO:0000313" key="3">
    <source>
        <dbReference type="EMBL" id="QCI69412.1"/>
    </source>
</evidence>
<dbReference type="Proteomes" id="UP000298781">
    <property type="component" value="Chromosome"/>
</dbReference>
<reference evidence="3 4" key="1">
    <citation type="submission" date="2019-04" db="EMBL/GenBank/DDBJ databases">
        <title>Phreatobacter aquaticus sp. nov.</title>
        <authorList>
            <person name="Choi A."/>
        </authorList>
    </citation>
    <scope>NUCLEOTIDE SEQUENCE [LARGE SCALE GENOMIC DNA]</scope>
    <source>
        <strain evidence="3 4">KCTC 52518</strain>
    </source>
</reference>
<dbReference type="InterPro" id="IPR006059">
    <property type="entry name" value="SBP"/>
</dbReference>
<dbReference type="OrthoDB" id="7374867at2"/>
<accession>A0A4D7BPD0</accession>
<organism evidence="3 4">
    <name type="scientific">Phreatobacter stygius</name>
    <dbReference type="NCBI Taxonomy" id="1940610"/>
    <lineage>
        <taxon>Bacteria</taxon>
        <taxon>Pseudomonadati</taxon>
        <taxon>Pseudomonadota</taxon>
        <taxon>Alphaproteobacteria</taxon>
        <taxon>Hyphomicrobiales</taxon>
        <taxon>Phreatobacteraceae</taxon>
        <taxon>Phreatobacter</taxon>
    </lineage>
</organism>
<keyword evidence="4" id="KW-1185">Reference proteome</keyword>
<proteinExistence type="predicted"/>